<dbReference type="Gene3D" id="3.40.50.150">
    <property type="entry name" value="Vaccinia Virus protein VP39"/>
    <property type="match status" value="1"/>
</dbReference>
<evidence type="ECO:0000313" key="3">
    <source>
        <dbReference type="Proteomes" id="UP000190776"/>
    </source>
</evidence>
<dbReference type="OrthoDB" id="5382952at2759"/>
<feature type="compositionally biased region" description="Basic and acidic residues" evidence="1">
    <location>
        <begin position="911"/>
        <end position="925"/>
    </location>
</feature>
<protein>
    <recommendedName>
        <fullName evidence="4">Methyltransferase type 11 domain-containing protein</fullName>
    </recommendedName>
</protein>
<feature type="compositionally biased region" description="Polar residues" evidence="1">
    <location>
        <begin position="71"/>
        <end position="88"/>
    </location>
</feature>
<feature type="region of interest" description="Disordered" evidence="1">
    <location>
        <begin position="215"/>
        <end position="369"/>
    </location>
</feature>
<dbReference type="EMBL" id="MSZU01000077">
    <property type="protein sequence ID" value="OMP86826.1"/>
    <property type="molecule type" value="Genomic_DNA"/>
</dbReference>
<feature type="compositionally biased region" description="Polar residues" evidence="1">
    <location>
        <begin position="1462"/>
        <end position="1477"/>
    </location>
</feature>
<feature type="compositionally biased region" description="Gly residues" evidence="1">
    <location>
        <begin position="547"/>
        <end position="558"/>
    </location>
</feature>
<sequence length="1568" mass="169001">MASYQIKPKHGLSSRQDVPSSIPQRHPSTRLPTRSATPSSAAGHASGPLSKLTRRKPEGQHASRVYGNAAGATSSSQRVAAPSKSSGTGAMRRENATGSGRTQPNHSPHPTTMTRPPRFDAASTRTPSLMSGSTATASTHDSPGSAFLRRKASSIGRPSMHAARSESSATREKAPLPTKAQDPYADTVLGIAMPPLVLAMDPIDEERRSMLAPLHGQDLPPQLQTDDLPPPTPAYALSASPSTRYSESPGRFSHTSSPTSMSSHSPGVVFPSKLGPRQRQGSPTRSRPPVTRRKTDDNGPTNDLHGLASLHESTASSSSSSTVLAPASDRRQLMAEHAERSLALRSPLNRELSPGANRAMSPPERPPQITVQTRISVQSIREAPIYPPPELAHLAETKAPQKSAPQKPLRPSREGTPDLSGLQGGPSPVVQSNLTKLPARHRRQASSGSTISPLSADASRRPSFSVSPNPSVGSTFSPVSTHISTTRGTTPEQQTDSGKNSSSVPPSPIKGTSRFGFFSKRTKSEGAPAPPRKEKKLVRKGPMAGTGHEGYGKYGIGRGRSTSATSVASSYGRSNSQDSVASNSAVRPSASRKSSLKSEPEMDGFLRDRLNPKILRGEGSGATSSVGANSEADLSASSLGSTKERPSAGSRNDSSVSVSRSGRPSADNNKPTLLPSALADPGRGTSPFRVGGLPGTIRRPSSSDSNLSVNLFPSSSQHGTASAQFYGQTTTATSAPGDPARAKQDNKLKKKKEPESKPAKRWNFFQRAQSAPKHEPKPQTPPVQQMPPAISGPIPSRAVAHYALDDAQDEVDLDYLERLMEEAERLGYESSGSRPPSLYRGSVSSRKHGNSILLPSPPVLSRPFAEIPRPASPKVFLRNAESSGAKDARPAPAATPIDVQTAQPAPLPAPRPREAKPEQKAEREPNLPSRPSRLPQVGRIPQVVSTRDRQRNLSINSFSRPFVPALPSPATATFPEQMPQDVSLEEQDAPAAETVSPPIAQDAMPQPLFAGSASTPDENIHAAPEFFSFPPRKYSELSYTSSSGNSSFPPSTAVIPAPNAPPLEDEVWNEYDDLIDEVLSSPESHATKRRDRSVRRRSRTSTAVQEQRPLQLGDAGDRTTVFEEDISPRTSVQVRNSTAASVHLRRSRLLAAFQSLATPSSAGTTSDFPSEETGRDIDLNDPHTARLSLPSMRLSVSPIQQDPVQPVVQASPEQTAELQQSNLRQAQAESGKRVHFRDSRLIEVAENTREGAVSMAQLRHGALMVSKWLSFGRVLFSPAHFELKNSVEDRILVLDGLGQDWSYYCALTYPTAQVYYISPTPANSSGQSGPVSPAPNYRQIHHPDLLAPFPFPKGFFAAVVFRFPAAAPEYVYRSAISECKRVLRPGGHLEVSVVDLDLVNMGNRARRTVRDLKMRMQSTDPEVCLMNASDAFQRLIGRRGFENLSRCIVGVPTAGKMPKSVDLTNQSGGSNPSTNGMPMQARFGDRTATLGKESSADDDMAKMVARVGRWWYSRCYESMLVQPDDNPNQNIWSDETLLHECEKRQTSFRLLICYAQKPTVTRRRTVSV</sequence>
<proteinExistence type="predicted"/>
<feature type="region of interest" description="Disordered" evidence="1">
    <location>
        <begin position="1157"/>
        <end position="1184"/>
    </location>
</feature>
<feature type="region of interest" description="Disordered" evidence="1">
    <location>
        <begin position="1459"/>
        <end position="1480"/>
    </location>
</feature>
<feature type="compositionally biased region" description="Basic and acidic residues" evidence="1">
    <location>
        <begin position="740"/>
        <end position="758"/>
    </location>
</feature>
<evidence type="ECO:0000313" key="2">
    <source>
        <dbReference type="EMBL" id="OMP86826.1"/>
    </source>
</evidence>
<name>A0A1S8BHA2_9PEZI</name>
<evidence type="ECO:0000256" key="1">
    <source>
        <dbReference type="SAM" id="MobiDB-lite"/>
    </source>
</evidence>
<dbReference type="CDD" id="cd02440">
    <property type="entry name" value="AdoMet_MTases"/>
    <property type="match status" value="1"/>
</dbReference>
<feature type="compositionally biased region" description="Basic and acidic residues" evidence="1">
    <location>
        <begin position="328"/>
        <end position="342"/>
    </location>
</feature>
<feature type="compositionally biased region" description="Polar residues" evidence="1">
    <location>
        <begin position="123"/>
        <end position="142"/>
    </location>
</feature>
<feature type="compositionally biased region" description="Low complexity" evidence="1">
    <location>
        <begin position="1038"/>
        <end position="1051"/>
    </location>
</feature>
<feature type="region of interest" description="Disordered" evidence="1">
    <location>
        <begin position="1038"/>
        <end position="1065"/>
    </location>
</feature>
<feature type="compositionally biased region" description="Polar residues" evidence="1">
    <location>
        <begin position="1157"/>
        <end position="1168"/>
    </location>
</feature>
<feature type="compositionally biased region" description="Polar residues" evidence="1">
    <location>
        <begin position="462"/>
        <end position="504"/>
    </location>
</feature>
<reference evidence="2 3" key="1">
    <citation type="submission" date="2017-01" db="EMBL/GenBank/DDBJ databases">
        <title>Draft genome sequence of Diplodia seriata F98.1, a fungal species involved in grapevine trunk diseases.</title>
        <authorList>
            <person name="Robert-Siegwald G."/>
            <person name="Vallet J."/>
            <person name="Abou-Mansour E."/>
            <person name="Xu J."/>
            <person name="Rey P."/>
            <person name="Bertsch C."/>
            <person name="Rego C."/>
            <person name="Larignon P."/>
            <person name="Fontaine F."/>
            <person name="Lebrun M.-H."/>
        </authorList>
    </citation>
    <scope>NUCLEOTIDE SEQUENCE [LARGE SCALE GENOMIC DNA]</scope>
    <source>
        <strain evidence="2 3">F98.1</strain>
    </source>
</reference>
<feature type="compositionally biased region" description="Polar residues" evidence="1">
    <location>
        <begin position="30"/>
        <end position="40"/>
    </location>
</feature>
<feature type="region of interest" description="Disordered" evidence="1">
    <location>
        <begin position="825"/>
        <end position="865"/>
    </location>
</feature>
<evidence type="ECO:0008006" key="4">
    <source>
        <dbReference type="Google" id="ProtNLM"/>
    </source>
</evidence>
<dbReference type="Proteomes" id="UP000190776">
    <property type="component" value="Unassembled WGS sequence"/>
</dbReference>
<feature type="region of interest" description="Disordered" evidence="1">
    <location>
        <begin position="1079"/>
        <end position="1120"/>
    </location>
</feature>
<feature type="region of interest" description="Disordered" evidence="1">
    <location>
        <begin position="1"/>
        <end position="185"/>
    </location>
</feature>
<feature type="compositionally biased region" description="Polar residues" evidence="1">
    <location>
        <begin position="13"/>
        <end position="23"/>
    </location>
</feature>
<gene>
    <name evidence="2" type="ORF">BK809_0000501</name>
</gene>
<feature type="compositionally biased region" description="Polar residues" evidence="1">
    <location>
        <begin position="699"/>
        <end position="734"/>
    </location>
</feature>
<organism evidence="2 3">
    <name type="scientific">Diplodia seriata</name>
    <dbReference type="NCBI Taxonomy" id="420778"/>
    <lineage>
        <taxon>Eukaryota</taxon>
        <taxon>Fungi</taxon>
        <taxon>Dikarya</taxon>
        <taxon>Ascomycota</taxon>
        <taxon>Pezizomycotina</taxon>
        <taxon>Dothideomycetes</taxon>
        <taxon>Dothideomycetes incertae sedis</taxon>
        <taxon>Botryosphaeriales</taxon>
        <taxon>Botryosphaeriaceae</taxon>
        <taxon>Diplodia</taxon>
    </lineage>
</organism>
<feature type="region of interest" description="Disordered" evidence="1">
    <location>
        <begin position="880"/>
        <end position="956"/>
    </location>
</feature>
<comment type="caution">
    <text evidence="2">The sequence shown here is derived from an EMBL/GenBank/DDBJ whole genome shotgun (WGS) entry which is preliminary data.</text>
</comment>
<feature type="compositionally biased region" description="Polar residues" evidence="1">
    <location>
        <begin position="560"/>
        <end position="586"/>
    </location>
</feature>
<dbReference type="STRING" id="420778.A0A1S8BHA2"/>
<feature type="compositionally biased region" description="Basic residues" evidence="1">
    <location>
        <begin position="1087"/>
        <end position="1099"/>
    </location>
</feature>
<dbReference type="InterPro" id="IPR029063">
    <property type="entry name" value="SAM-dependent_MTases_sf"/>
</dbReference>
<feature type="compositionally biased region" description="Low complexity" evidence="1">
    <location>
        <begin position="253"/>
        <end position="266"/>
    </location>
</feature>
<feature type="compositionally biased region" description="Polar residues" evidence="1">
    <location>
        <begin position="96"/>
        <end position="114"/>
    </location>
</feature>
<feature type="compositionally biased region" description="Low complexity" evidence="1">
    <location>
        <begin position="647"/>
        <end position="666"/>
    </location>
</feature>
<feature type="compositionally biased region" description="Basic and acidic residues" evidence="1">
    <location>
        <begin position="596"/>
        <end position="611"/>
    </location>
</feature>
<feature type="compositionally biased region" description="Basic and acidic residues" evidence="1">
    <location>
        <begin position="1172"/>
        <end position="1184"/>
    </location>
</feature>
<accession>A0A1S8BHA2</accession>
<feature type="region of interest" description="Disordered" evidence="1">
    <location>
        <begin position="398"/>
        <end position="794"/>
    </location>
</feature>
<feature type="compositionally biased region" description="Low complexity" evidence="1">
    <location>
        <begin position="217"/>
        <end position="227"/>
    </location>
</feature>
<dbReference type="SUPFAM" id="SSF53335">
    <property type="entry name" value="S-adenosyl-L-methionine-dependent methyltransferases"/>
    <property type="match status" value="1"/>
</dbReference>
<feature type="compositionally biased region" description="Low complexity" evidence="1">
    <location>
        <begin position="307"/>
        <end position="327"/>
    </location>
</feature>